<keyword evidence="1" id="KW-0812">Transmembrane</keyword>
<dbReference type="InterPro" id="IPR011042">
    <property type="entry name" value="6-blade_b-propeller_TolB-like"/>
</dbReference>
<comment type="caution">
    <text evidence="2">The sequence shown here is derived from an EMBL/GenBank/DDBJ whole genome shotgun (WGS) entry which is preliminary data.</text>
</comment>
<name>L1QDN2_9CLOT</name>
<dbReference type="OrthoDB" id="9770043at2"/>
<dbReference type="HOGENOM" id="CLU_030947_1_0_9"/>
<reference evidence="2 3" key="1">
    <citation type="submission" date="2012-05" db="EMBL/GenBank/DDBJ databases">
        <authorList>
            <person name="Weinstock G."/>
            <person name="Sodergren E."/>
            <person name="Lobos E.A."/>
            <person name="Fulton L."/>
            <person name="Fulton R."/>
            <person name="Courtney L."/>
            <person name="Fronick C."/>
            <person name="O'Laughlin M."/>
            <person name="Godfrey J."/>
            <person name="Wilson R.M."/>
            <person name="Miner T."/>
            <person name="Farmer C."/>
            <person name="Delehaunty K."/>
            <person name="Cordes M."/>
            <person name="Minx P."/>
            <person name="Tomlinson C."/>
            <person name="Chen J."/>
            <person name="Wollam A."/>
            <person name="Pepin K.H."/>
            <person name="Bhonagiri V."/>
            <person name="Zhang X."/>
            <person name="Suruliraj S."/>
            <person name="Warren W."/>
            <person name="Mitreva M."/>
            <person name="Mardis E.R."/>
            <person name="Wilson R.K."/>
        </authorList>
    </citation>
    <scope>NUCLEOTIDE SEQUENCE [LARGE SCALE GENOMIC DNA]</scope>
    <source>
        <strain evidence="2 3">DSM 1785</strain>
    </source>
</reference>
<dbReference type="AlphaFoldDB" id="L1QDN2"/>
<evidence type="ECO:0000313" key="3">
    <source>
        <dbReference type="Proteomes" id="UP000010420"/>
    </source>
</evidence>
<feature type="transmembrane region" description="Helical" evidence="1">
    <location>
        <begin position="400"/>
        <end position="418"/>
    </location>
</feature>
<dbReference type="EMBL" id="AMEZ01000059">
    <property type="protein sequence ID" value="EKY26094.1"/>
    <property type="molecule type" value="Genomic_DNA"/>
</dbReference>
<dbReference type="InterPro" id="IPR011041">
    <property type="entry name" value="Quinoprot_gluc/sorb_DH_b-prop"/>
</dbReference>
<keyword evidence="1" id="KW-1133">Transmembrane helix</keyword>
<evidence type="ECO:0008006" key="4">
    <source>
        <dbReference type="Google" id="ProtNLM"/>
    </source>
</evidence>
<organism evidence="2 3">
    <name type="scientific">Clostridium celatum DSM 1785</name>
    <dbReference type="NCBI Taxonomy" id="545697"/>
    <lineage>
        <taxon>Bacteria</taxon>
        <taxon>Bacillati</taxon>
        <taxon>Bacillota</taxon>
        <taxon>Clostridia</taxon>
        <taxon>Eubacteriales</taxon>
        <taxon>Clostridiaceae</taxon>
        <taxon>Clostridium</taxon>
    </lineage>
</organism>
<dbReference type="STRING" id="545697.HMPREF0216_02133"/>
<keyword evidence="3" id="KW-1185">Reference proteome</keyword>
<accession>L1QDN2</accession>
<evidence type="ECO:0000313" key="2">
    <source>
        <dbReference type="EMBL" id="EKY26094.1"/>
    </source>
</evidence>
<gene>
    <name evidence="2" type="ORF">HMPREF0216_02133</name>
</gene>
<dbReference type="eggNOG" id="COG2133">
    <property type="taxonomic scope" value="Bacteria"/>
</dbReference>
<dbReference type="Proteomes" id="UP000010420">
    <property type="component" value="Unassembled WGS sequence"/>
</dbReference>
<dbReference type="Gene3D" id="2.120.10.30">
    <property type="entry name" value="TolB, C-terminal domain"/>
    <property type="match status" value="1"/>
</dbReference>
<keyword evidence="1" id="KW-0472">Membrane</keyword>
<protein>
    <recommendedName>
        <fullName evidence="4">Glucose/Sorbosone dehydrogenase domain-containing protein</fullName>
    </recommendedName>
</protein>
<sequence>MKRFLKFLCLATVVITLAFGIYEFSNKYNLNLIYSNIEWSINIKDCIDAVSFDFDNEGNIYIAYKDYIKVIKDNKEEVLLKQDSFNIYDIACYKGDIIIATGNDILRYYKDDKKLIQLVENMPNKGLNKETKIIINNDDFYITIGSNTNSGVVEQKGGEVDKASFEWISTGVSYGNTKTSAFSEFGKIINEGEKIKEEALSNASILKYNLISNEIITYSTGLRNIEGLDFDSSGKMIAIVGGMEDSGVRPVKDDFDYIYEIKEKAWYGWPDFSGGDPIISPRFADEDSKLSFVIANHPTEVTLGPMYQHTSVSSLRGLAIDDDGNFLVKDTVIFADSKKNIVYAKDKDGYVREIIALNDNCNIKKIKYYKSSIYILDNNIGCVYKVEVANNNTGFNIPKFMLIFLINFLIIILICLLYKYKRSKK</sequence>
<evidence type="ECO:0000256" key="1">
    <source>
        <dbReference type="SAM" id="Phobius"/>
    </source>
</evidence>
<dbReference type="SUPFAM" id="SSF50952">
    <property type="entry name" value="Soluble quinoprotein glucose dehydrogenase"/>
    <property type="match status" value="1"/>
</dbReference>
<dbReference type="RefSeq" id="WP_005213887.1">
    <property type="nucleotide sequence ID" value="NZ_KB291650.1"/>
</dbReference>
<proteinExistence type="predicted"/>
<dbReference type="PATRIC" id="fig|545697.3.peg.2096"/>